<evidence type="ECO:0000256" key="7">
    <source>
        <dbReference type="ARBA" id="ARBA00022723"/>
    </source>
</evidence>
<keyword evidence="10" id="KW-0560">Oxidoreductase</keyword>
<keyword evidence="6" id="KW-0001">2Fe-2S</keyword>
<reference evidence="16 17" key="1">
    <citation type="journal article" date="2024" name="Science">
        <title>Giant polyketide synthase enzymes in the biosynthesis of giant marine polyether toxins.</title>
        <authorList>
            <person name="Fallon T.R."/>
            <person name="Shende V.V."/>
            <person name="Wierzbicki I.H."/>
            <person name="Pendleton A.L."/>
            <person name="Watervoot N.F."/>
            <person name="Auber R.P."/>
            <person name="Gonzalez D.J."/>
            <person name="Wisecaver J.H."/>
            <person name="Moore B.S."/>
        </authorList>
    </citation>
    <scope>NUCLEOTIDE SEQUENCE [LARGE SCALE GENOMIC DNA]</scope>
    <source>
        <strain evidence="16 17">12B1</strain>
    </source>
</reference>
<dbReference type="GO" id="GO:0046872">
    <property type="term" value="F:metal ion binding"/>
    <property type="evidence" value="ECO:0007669"/>
    <property type="project" value="UniProtKB-KW"/>
</dbReference>
<keyword evidence="13" id="KW-0472">Membrane</keyword>
<dbReference type="PANTHER" id="PTHR21266:SF32">
    <property type="entry name" value="CHOLESTEROL 7-DESATURASE NVD"/>
    <property type="match status" value="1"/>
</dbReference>
<keyword evidence="9" id="KW-1133">Transmembrane helix</keyword>
<dbReference type="Pfam" id="PF08417">
    <property type="entry name" value="PaO"/>
    <property type="match status" value="1"/>
</dbReference>
<dbReference type="SUPFAM" id="SSF50022">
    <property type="entry name" value="ISP domain"/>
    <property type="match status" value="1"/>
</dbReference>
<keyword evidence="3" id="KW-0150">Chloroplast</keyword>
<dbReference type="PROSITE" id="PS51296">
    <property type="entry name" value="RIESKE"/>
    <property type="match status" value="1"/>
</dbReference>
<dbReference type="SUPFAM" id="SSF55961">
    <property type="entry name" value="Bet v1-like"/>
    <property type="match status" value="1"/>
</dbReference>
<evidence type="ECO:0000256" key="4">
    <source>
        <dbReference type="ARBA" id="ARBA00022640"/>
    </source>
</evidence>
<dbReference type="Gene3D" id="2.102.10.10">
    <property type="entry name" value="Rieske [2Fe-2S] iron-sulphur domain"/>
    <property type="match status" value="1"/>
</dbReference>
<protein>
    <recommendedName>
        <fullName evidence="15">Rieske domain-containing protein</fullName>
    </recommendedName>
</protein>
<keyword evidence="8" id="KW-0809">Transit peptide</keyword>
<evidence type="ECO:0000256" key="11">
    <source>
        <dbReference type="ARBA" id="ARBA00023004"/>
    </source>
</evidence>
<evidence type="ECO:0000256" key="9">
    <source>
        <dbReference type="ARBA" id="ARBA00022989"/>
    </source>
</evidence>
<dbReference type="Pfam" id="PF00355">
    <property type="entry name" value="Rieske"/>
    <property type="match status" value="1"/>
</dbReference>
<keyword evidence="17" id="KW-1185">Reference proteome</keyword>
<dbReference type="AlphaFoldDB" id="A0AB34J4N4"/>
<keyword evidence="12" id="KW-0411">Iron-sulfur</keyword>
<evidence type="ECO:0000256" key="10">
    <source>
        <dbReference type="ARBA" id="ARBA00023002"/>
    </source>
</evidence>
<dbReference type="InterPro" id="IPR013626">
    <property type="entry name" value="PaO"/>
</dbReference>
<feature type="chain" id="PRO_5044341600" description="Rieske domain-containing protein" evidence="14">
    <location>
        <begin position="19"/>
        <end position="492"/>
    </location>
</feature>
<evidence type="ECO:0000256" key="6">
    <source>
        <dbReference type="ARBA" id="ARBA00022714"/>
    </source>
</evidence>
<organism evidence="16 17">
    <name type="scientific">Prymnesium parvum</name>
    <name type="common">Toxic golden alga</name>
    <dbReference type="NCBI Taxonomy" id="97485"/>
    <lineage>
        <taxon>Eukaryota</taxon>
        <taxon>Haptista</taxon>
        <taxon>Haptophyta</taxon>
        <taxon>Prymnesiophyceae</taxon>
        <taxon>Prymnesiales</taxon>
        <taxon>Prymnesiaceae</taxon>
        <taxon>Prymnesium</taxon>
    </lineage>
</organism>
<evidence type="ECO:0000256" key="13">
    <source>
        <dbReference type="ARBA" id="ARBA00023136"/>
    </source>
</evidence>
<keyword evidence="5" id="KW-0812">Transmembrane</keyword>
<dbReference type="InterPro" id="IPR050584">
    <property type="entry name" value="Cholesterol_7-desaturase"/>
</dbReference>
<sequence length="492" mass="52951">MALQLAPLAALAFTARLAAPLAPRSRVLLSADPPADPSAVPADVVQLWSEQWWPLLFSASASKTAPTPLHVLGAPLVVWWDAPRARWRCLLDRCPHRLAKLSQGRVDARGRLECAYHGWAFEGGGGACEALPQRGAPCGRALALPVVEAQGLVWAWGGALFGGAEARGGPLTVAEASDPRFSVADYWRECAVDATLAAENFLDPSHVYFAHHRTIARREHARAVPLRLSSPLRRDGFSLRSAQPQEWPGTATFHAPMLAVVSTRRAGSYNTTLVNYCVPTLPGRCRQMVRICFETARMPPPLRQLIGLSSSRRLAWLSHITRAAAVVEDDHGLLHDIEHFYRLAAPPPPASPPGAPSQGAELAPRWEARLQLPTRSDGSFIALRRWVDTYTRGRGVAWSPHTPAAALAAPPPLLAPHALLERFESHAQHCTACRGALATARRVRAAAQVGALLCLAAGAARLAAAAYGAAMLAASLEARLLVGPVPRERRDS</sequence>
<keyword evidence="4" id="KW-0934">Plastid</keyword>
<evidence type="ECO:0000256" key="8">
    <source>
        <dbReference type="ARBA" id="ARBA00022946"/>
    </source>
</evidence>
<dbReference type="InterPro" id="IPR036922">
    <property type="entry name" value="Rieske_2Fe-2S_sf"/>
</dbReference>
<dbReference type="GO" id="GO:0010277">
    <property type="term" value="F:chlorophyllide a oxygenase activity"/>
    <property type="evidence" value="ECO:0007669"/>
    <property type="project" value="InterPro"/>
</dbReference>
<keyword evidence="11" id="KW-0408">Iron</keyword>
<dbReference type="GO" id="GO:0016020">
    <property type="term" value="C:membrane"/>
    <property type="evidence" value="ECO:0007669"/>
    <property type="project" value="UniProtKB-SubCell"/>
</dbReference>
<accession>A0AB34J4N4</accession>
<feature type="domain" description="Rieske" evidence="15">
    <location>
        <begin position="53"/>
        <end position="155"/>
    </location>
</feature>
<feature type="signal peptide" evidence="14">
    <location>
        <begin position="1"/>
        <end position="18"/>
    </location>
</feature>
<keyword evidence="7" id="KW-0479">Metal-binding</keyword>
<proteinExistence type="predicted"/>
<evidence type="ECO:0000259" key="15">
    <source>
        <dbReference type="PROSITE" id="PS51296"/>
    </source>
</evidence>
<evidence type="ECO:0000256" key="3">
    <source>
        <dbReference type="ARBA" id="ARBA00022528"/>
    </source>
</evidence>
<dbReference type="Proteomes" id="UP001515480">
    <property type="component" value="Unassembled WGS sequence"/>
</dbReference>
<keyword evidence="14" id="KW-0732">Signal</keyword>
<evidence type="ECO:0000256" key="12">
    <source>
        <dbReference type="ARBA" id="ARBA00023014"/>
    </source>
</evidence>
<evidence type="ECO:0000313" key="16">
    <source>
        <dbReference type="EMBL" id="KAL1512349.1"/>
    </source>
</evidence>
<evidence type="ECO:0000256" key="5">
    <source>
        <dbReference type="ARBA" id="ARBA00022692"/>
    </source>
</evidence>
<dbReference type="GO" id="GO:0051537">
    <property type="term" value="F:2 iron, 2 sulfur cluster binding"/>
    <property type="evidence" value="ECO:0007669"/>
    <property type="project" value="UniProtKB-KW"/>
</dbReference>
<dbReference type="Gene3D" id="3.90.380.10">
    <property type="entry name" value="Naphthalene 1,2-dioxygenase Alpha Subunit, Chain A, domain 1"/>
    <property type="match status" value="1"/>
</dbReference>
<dbReference type="PANTHER" id="PTHR21266">
    <property type="entry name" value="IRON-SULFUR DOMAIN CONTAINING PROTEIN"/>
    <property type="match status" value="1"/>
</dbReference>
<evidence type="ECO:0000313" key="17">
    <source>
        <dbReference type="Proteomes" id="UP001515480"/>
    </source>
</evidence>
<comment type="subcellular location">
    <subcellularLocation>
        <location evidence="2">Membrane</location>
    </subcellularLocation>
    <subcellularLocation>
        <location evidence="1">Plastid</location>
        <location evidence="1">Chloroplast</location>
    </subcellularLocation>
</comment>
<dbReference type="GO" id="GO:0009507">
    <property type="term" value="C:chloroplast"/>
    <property type="evidence" value="ECO:0007669"/>
    <property type="project" value="UniProtKB-SubCell"/>
</dbReference>
<name>A0AB34J4N4_PRYPA</name>
<evidence type="ECO:0000256" key="14">
    <source>
        <dbReference type="SAM" id="SignalP"/>
    </source>
</evidence>
<evidence type="ECO:0000256" key="2">
    <source>
        <dbReference type="ARBA" id="ARBA00004370"/>
    </source>
</evidence>
<evidence type="ECO:0000256" key="1">
    <source>
        <dbReference type="ARBA" id="ARBA00004229"/>
    </source>
</evidence>
<dbReference type="EMBL" id="JBGBPQ010000013">
    <property type="protein sequence ID" value="KAL1512349.1"/>
    <property type="molecule type" value="Genomic_DNA"/>
</dbReference>
<comment type="caution">
    <text evidence="16">The sequence shown here is derived from an EMBL/GenBank/DDBJ whole genome shotgun (WGS) entry which is preliminary data.</text>
</comment>
<dbReference type="InterPro" id="IPR017941">
    <property type="entry name" value="Rieske_2Fe-2S"/>
</dbReference>
<gene>
    <name evidence="16" type="ORF">AB1Y20_005609</name>
</gene>